<dbReference type="GO" id="GO:0016405">
    <property type="term" value="F:CoA-ligase activity"/>
    <property type="evidence" value="ECO:0007669"/>
    <property type="project" value="TreeGrafter"/>
</dbReference>
<dbReference type="AlphaFoldDB" id="A0A0A8E9B1"/>
<dbReference type="HOGENOM" id="CLU_000022_59_8_6"/>
<dbReference type="PANTHER" id="PTHR24096">
    <property type="entry name" value="LONG-CHAIN-FATTY-ACID--COA LIGASE"/>
    <property type="match status" value="1"/>
</dbReference>
<dbReference type="Pfam" id="PF00501">
    <property type="entry name" value="AMP-binding"/>
    <property type="match status" value="1"/>
</dbReference>
<dbReference type="Gene3D" id="2.30.38.10">
    <property type="entry name" value="Luciferase, Domain 3"/>
    <property type="match status" value="1"/>
</dbReference>
<protein>
    <submittedName>
        <fullName evidence="4">AMP-binding protein</fullName>
    </submittedName>
</protein>
<dbReference type="PROSITE" id="PS00455">
    <property type="entry name" value="AMP_BINDING"/>
    <property type="match status" value="1"/>
</dbReference>
<gene>
    <name evidence="4" type="ORF">SD28_03435</name>
</gene>
<dbReference type="RefSeq" id="WP_039124114.1">
    <property type="nucleotide sequence ID" value="NZ_CP010427.1"/>
</dbReference>
<dbReference type="KEGG" id="fgu:SD28_03435"/>
<dbReference type="STRING" id="594679.SD28_03435"/>
<evidence type="ECO:0000256" key="1">
    <source>
        <dbReference type="ARBA" id="ARBA00006432"/>
    </source>
</evidence>
<comment type="similarity">
    <text evidence="1">Belongs to the ATP-dependent AMP-binding enzyme family.</text>
</comment>
<evidence type="ECO:0000256" key="2">
    <source>
        <dbReference type="ARBA" id="ARBA00022598"/>
    </source>
</evidence>
<name>A0A0A8E9B1_9GAMM</name>
<evidence type="ECO:0000259" key="3">
    <source>
        <dbReference type="Pfam" id="PF00501"/>
    </source>
</evidence>
<reference evidence="4 5" key="1">
    <citation type="submission" date="2014-12" db="EMBL/GenBank/DDBJ databases">
        <title>Complete genome sequence of Francisella guanzhouensis strain 08HL01032 isolated from air-conditioning system in China.</title>
        <authorList>
            <person name="Svensson D."/>
            <person name="Ohrman C."/>
            <person name="Backman S."/>
            <person name="Karlsson E."/>
            <person name="Nilsson E."/>
            <person name="Bystrom M."/>
            <person name="Larkeryd A."/>
            <person name="Stenberg P."/>
            <person name="Scholtz H.C."/>
            <person name="Forsman M."/>
            <person name="Sjodin A."/>
        </authorList>
    </citation>
    <scope>NUCLEOTIDE SEQUENCE [LARGE SCALE GENOMIC DNA]</scope>
    <source>
        <strain evidence="4 5">08HL01032</strain>
    </source>
</reference>
<proteinExistence type="inferred from homology"/>
<accession>A0A0A8E9B1</accession>
<dbReference type="InterPro" id="IPR000873">
    <property type="entry name" value="AMP-dep_synth/lig_dom"/>
</dbReference>
<dbReference type="SUPFAM" id="SSF56801">
    <property type="entry name" value="Acetyl-CoA synthetase-like"/>
    <property type="match status" value="1"/>
</dbReference>
<dbReference type="EMBL" id="CP010427">
    <property type="protein sequence ID" value="AJC48756.1"/>
    <property type="molecule type" value="Genomic_DNA"/>
</dbReference>
<organism evidence="4 5">
    <name type="scientific">Allofrancisella guangzhouensis</name>
    <dbReference type="NCBI Taxonomy" id="594679"/>
    <lineage>
        <taxon>Bacteria</taxon>
        <taxon>Pseudomonadati</taxon>
        <taxon>Pseudomonadota</taxon>
        <taxon>Gammaproteobacteria</taxon>
        <taxon>Thiotrichales</taxon>
        <taxon>Francisellaceae</taxon>
        <taxon>Allofrancisella</taxon>
    </lineage>
</organism>
<evidence type="ECO:0000313" key="5">
    <source>
        <dbReference type="Proteomes" id="UP000031104"/>
    </source>
</evidence>
<evidence type="ECO:0000313" key="4">
    <source>
        <dbReference type="EMBL" id="AJC48756.1"/>
    </source>
</evidence>
<dbReference type="PANTHER" id="PTHR24096:SF149">
    <property type="entry name" value="AMP-BINDING DOMAIN-CONTAINING PROTEIN-RELATED"/>
    <property type="match status" value="1"/>
</dbReference>
<dbReference type="Proteomes" id="UP000031104">
    <property type="component" value="Chromosome"/>
</dbReference>
<dbReference type="InterPro" id="IPR020845">
    <property type="entry name" value="AMP-binding_CS"/>
</dbReference>
<keyword evidence="2" id="KW-0436">Ligase</keyword>
<sequence>MHLSQLKSSIHKRLNQKYIYSCNQDIDFKKLNETSIVIANDTSIISVLALKTYLPQMHITVLNTFDDRAKGLENLLRKNNINYIEHISFWDRNSLLFVNNNFISQIDQNKNRFILSICGPEMPHYSQRKNLDRQVFFDITELKSLKTLIEEFEDLSIKTWEKYLCLLKPPAEIWFRQMLNAKTNKVISDTTGVCLNGYKFATASIIMVKQLQKLIPKEQNVGICLPTSAGGYLAILSLLMSAKTIVNLNYTASEESLRHAIINAGIKTIITSRAFVEKLKHKGFFVEEVFSMCKILYLEDIKDQVSKFESIKTFLSTKIFSPNLLVKKYIKPTKLDDLAFIIFSSGSEGIPKGIAIKHKNLLANVYQSTLVIECKESDSVAGILPIFHAFGLTISLVSFFQGGYISCHPDPTDAKGVANLIKKNKATVLCATPTFLRIYTKSKSVRKEDFATLRLIITGAEKLSREVRSMFEDKFGKVINEGYGTTELSPVAAVNRPTKAPNKIGTVGLTVPGGQFKIIHPESHEELPLGTEGMIIYRGVNKMDYYLNDFAKTREVMIDKYGYTWYITGDKGKIDGEGYLTVVDRYSRFAKVAGEMISLGLLEQQVYDALREKGYDSHEIDFEVLAVATADSKRGEIINLLYTLEELEPNQLKDIVVRYSNIENLYKPSNYFKVISVPKLGSGKTDFSKAKKLTNELLKV</sequence>
<dbReference type="Gene3D" id="3.40.50.980">
    <property type="match status" value="2"/>
</dbReference>
<dbReference type="OrthoDB" id="9803968at2"/>
<feature type="domain" description="AMP-dependent synthetase/ligase" evidence="3">
    <location>
        <begin position="216"/>
        <end position="547"/>
    </location>
</feature>
<keyword evidence="5" id="KW-1185">Reference proteome</keyword>